<evidence type="ECO:0000256" key="3">
    <source>
        <dbReference type="ARBA" id="ARBA00022438"/>
    </source>
</evidence>
<evidence type="ECO:0000256" key="8">
    <source>
        <dbReference type="ARBA" id="ARBA00023049"/>
    </source>
</evidence>
<dbReference type="InterPro" id="IPR001930">
    <property type="entry name" value="Peptidase_M1"/>
</dbReference>
<comment type="similarity">
    <text evidence="2">Belongs to the peptidase M1 family.</text>
</comment>
<feature type="domain" description="Aminopeptidase N-like N-terminal" evidence="11">
    <location>
        <begin position="20"/>
        <end position="198"/>
    </location>
</feature>
<dbReference type="Gene3D" id="1.25.50.20">
    <property type="match status" value="1"/>
</dbReference>
<evidence type="ECO:0000256" key="1">
    <source>
        <dbReference type="ARBA" id="ARBA00001947"/>
    </source>
</evidence>
<dbReference type="GO" id="GO:0005737">
    <property type="term" value="C:cytoplasm"/>
    <property type="evidence" value="ECO:0007669"/>
    <property type="project" value="TreeGrafter"/>
</dbReference>
<keyword evidence="8" id="KW-0482">Metalloprotease</keyword>
<dbReference type="Gene3D" id="2.60.40.1730">
    <property type="entry name" value="tricorn interacting facor f3 domain"/>
    <property type="match status" value="1"/>
</dbReference>
<dbReference type="Gene3D" id="2.60.40.1910">
    <property type="match status" value="1"/>
</dbReference>
<keyword evidence="6" id="KW-0378">Hydrolase</keyword>
<dbReference type="InterPro" id="IPR027268">
    <property type="entry name" value="Peptidase_M4/M1_CTD_sf"/>
</dbReference>
<protein>
    <submittedName>
        <fullName evidence="12">Unannotated protein</fullName>
    </submittedName>
</protein>
<dbReference type="Gene3D" id="1.10.390.10">
    <property type="entry name" value="Neutral Protease Domain 2"/>
    <property type="match status" value="1"/>
</dbReference>
<dbReference type="SUPFAM" id="SSF55486">
    <property type="entry name" value="Metalloproteases ('zincins'), catalytic domain"/>
    <property type="match status" value="1"/>
</dbReference>
<dbReference type="PANTHER" id="PTHR11533:SF174">
    <property type="entry name" value="PUROMYCIN-SENSITIVE AMINOPEPTIDASE-RELATED"/>
    <property type="match status" value="1"/>
</dbReference>
<proteinExistence type="inferred from homology"/>
<evidence type="ECO:0000256" key="4">
    <source>
        <dbReference type="ARBA" id="ARBA00022670"/>
    </source>
</evidence>
<evidence type="ECO:0000259" key="11">
    <source>
        <dbReference type="Pfam" id="PF17900"/>
    </source>
</evidence>
<dbReference type="CDD" id="cd09601">
    <property type="entry name" value="M1_APN-Q_like"/>
    <property type="match status" value="1"/>
</dbReference>
<evidence type="ECO:0000256" key="7">
    <source>
        <dbReference type="ARBA" id="ARBA00022833"/>
    </source>
</evidence>
<dbReference type="Pfam" id="PF17900">
    <property type="entry name" value="Peptidase_M1_N"/>
    <property type="match status" value="1"/>
</dbReference>
<evidence type="ECO:0000256" key="6">
    <source>
        <dbReference type="ARBA" id="ARBA00022801"/>
    </source>
</evidence>
<dbReference type="PANTHER" id="PTHR11533">
    <property type="entry name" value="PROTEASE M1 ZINC METALLOPROTEASE"/>
    <property type="match status" value="1"/>
</dbReference>
<dbReference type="InterPro" id="IPR050344">
    <property type="entry name" value="Peptidase_M1_aminopeptidases"/>
</dbReference>
<dbReference type="GO" id="GO:0042277">
    <property type="term" value="F:peptide binding"/>
    <property type="evidence" value="ECO:0007669"/>
    <property type="project" value="TreeGrafter"/>
</dbReference>
<dbReference type="GO" id="GO:0016020">
    <property type="term" value="C:membrane"/>
    <property type="evidence" value="ECO:0007669"/>
    <property type="project" value="TreeGrafter"/>
</dbReference>
<evidence type="ECO:0000259" key="9">
    <source>
        <dbReference type="Pfam" id="PF01433"/>
    </source>
</evidence>
<dbReference type="GO" id="GO:0006508">
    <property type="term" value="P:proteolysis"/>
    <property type="evidence" value="ECO:0007669"/>
    <property type="project" value="UniProtKB-KW"/>
</dbReference>
<dbReference type="InterPro" id="IPR034016">
    <property type="entry name" value="M1_APN-typ"/>
</dbReference>
<gene>
    <name evidence="12" type="ORF">UFOPK4347_01492</name>
</gene>
<dbReference type="InterPro" id="IPR042097">
    <property type="entry name" value="Aminopeptidase_N-like_N_sf"/>
</dbReference>
<keyword evidence="5" id="KW-0479">Metal-binding</keyword>
<evidence type="ECO:0000259" key="10">
    <source>
        <dbReference type="Pfam" id="PF11838"/>
    </source>
</evidence>
<keyword evidence="7" id="KW-0862">Zinc</keyword>
<dbReference type="FunFam" id="1.10.390.10:FF:000006">
    <property type="entry name" value="Puromycin-sensitive aminopeptidase"/>
    <property type="match status" value="1"/>
</dbReference>
<accession>A0A6J7UNC5</accession>
<sequence length="862" mass="95812">MENNTSPHLAQPYRLPRHIVPTRYDLQLTPHLSHATFDGEVVIAANVLNQAAEIVLNAKALTIHQVQVNGAIATFSLHTETERLVITPEVPLQPGTAAISISFSGVLNDSLRGFYRSTYTDENGVEKVIAATQMQSTDCRQAFPCWDEPDFKAVFGITLVVDEQHLAISNGAEVSRTPATPGRVSVRFADTMSMSTYIVAFIVGPLEATEPIDVDGTPLRIIHVPGKSHLTDFGKRVGAFSLKWFQDYYGIRYPAAKLDLVAMPDFAAGAMENIGCITFREVLLLVDPEKSTQMDQQLVADVVSHENAHMWFGDLVTMKWWNGIWLNEAFATFMEVAAVDAFAPQWKRWTSFGLERSAAFEVDSLASTRPVEFPVESPNDCEGMFDVLTYQKGGALLRMLEMYLGQEEFRAGVSKYLRAHAYSNTETNDLWDSIEASVKEHNGDAPVRALMDSWIWQPGYPLISASLRNNQLHLKQQRFSFDNTAYDTVWMAPVHLRNGKSREHSAESKVLLSTPEMLVNLPHPNDPIVVNAEGHGFYRVAYSSELLRRLDATTIRGLSVIERYNLVDDAWNAVVAGRLEAIDFLNFVSGFIAERDLAVWQAIAIGIRGCGRLLPGHQQGPIQQRIAALAGPALNDIGWEPTHNEDDLRGKLRGLLIVLLACDAGNSDAQNTARAFFAQSEAGQQVHPEVIAAATTVVASTGGEKEFEFFIDRFKNGALPQDQERALYALADFQSPELIGRACAFAFSPEVKTQDAPFLLSRIMNNREHGEIAWNVVRERWSEANAAFPVSTIVRMVSPVRTLNTPELQASAAEFFTSHPIPQSVKMLEQILERQRVNTALRLREEVRLFAALNATVNSSFR</sequence>
<dbReference type="PRINTS" id="PR00756">
    <property type="entry name" value="ALADIPTASE"/>
</dbReference>
<dbReference type="FunFam" id="2.60.40.1730:FF:000013">
    <property type="entry name" value="Aminopeptidase"/>
    <property type="match status" value="1"/>
</dbReference>
<dbReference type="InterPro" id="IPR045357">
    <property type="entry name" value="Aminopeptidase_N-like_N"/>
</dbReference>
<reference evidence="12" key="1">
    <citation type="submission" date="2020-05" db="EMBL/GenBank/DDBJ databases">
        <authorList>
            <person name="Chiriac C."/>
            <person name="Salcher M."/>
            <person name="Ghai R."/>
            <person name="Kavagutti S V."/>
        </authorList>
    </citation>
    <scope>NUCLEOTIDE SEQUENCE</scope>
</reference>
<dbReference type="GO" id="GO:0008270">
    <property type="term" value="F:zinc ion binding"/>
    <property type="evidence" value="ECO:0007669"/>
    <property type="project" value="InterPro"/>
</dbReference>
<dbReference type="GO" id="GO:0070006">
    <property type="term" value="F:metalloaminopeptidase activity"/>
    <property type="evidence" value="ECO:0007669"/>
    <property type="project" value="TreeGrafter"/>
</dbReference>
<dbReference type="Pfam" id="PF01433">
    <property type="entry name" value="Peptidase_M1"/>
    <property type="match status" value="1"/>
</dbReference>
<dbReference type="InterPro" id="IPR024571">
    <property type="entry name" value="ERAP1-like_C_dom"/>
</dbReference>
<organism evidence="12">
    <name type="scientific">freshwater metagenome</name>
    <dbReference type="NCBI Taxonomy" id="449393"/>
    <lineage>
        <taxon>unclassified sequences</taxon>
        <taxon>metagenomes</taxon>
        <taxon>ecological metagenomes</taxon>
    </lineage>
</organism>
<dbReference type="InterPro" id="IPR014782">
    <property type="entry name" value="Peptidase_M1_dom"/>
</dbReference>
<dbReference type="GO" id="GO:0043171">
    <property type="term" value="P:peptide catabolic process"/>
    <property type="evidence" value="ECO:0007669"/>
    <property type="project" value="TreeGrafter"/>
</dbReference>
<feature type="domain" description="ERAP1-like C-terminal" evidence="10">
    <location>
        <begin position="528"/>
        <end position="836"/>
    </location>
</feature>
<dbReference type="SUPFAM" id="SSF63737">
    <property type="entry name" value="Leukotriene A4 hydrolase N-terminal domain"/>
    <property type="match status" value="1"/>
</dbReference>
<dbReference type="GO" id="GO:0005615">
    <property type="term" value="C:extracellular space"/>
    <property type="evidence" value="ECO:0007669"/>
    <property type="project" value="TreeGrafter"/>
</dbReference>
<feature type="domain" description="Peptidase M1 membrane alanine aminopeptidase" evidence="9">
    <location>
        <begin position="241"/>
        <end position="454"/>
    </location>
</feature>
<evidence type="ECO:0000256" key="2">
    <source>
        <dbReference type="ARBA" id="ARBA00010136"/>
    </source>
</evidence>
<keyword evidence="4" id="KW-0645">Protease</keyword>
<dbReference type="EMBL" id="CAFBQU010000058">
    <property type="protein sequence ID" value="CAB5067503.1"/>
    <property type="molecule type" value="Genomic_DNA"/>
</dbReference>
<evidence type="ECO:0000256" key="5">
    <source>
        <dbReference type="ARBA" id="ARBA00022723"/>
    </source>
</evidence>
<comment type="cofactor">
    <cofactor evidence="1">
        <name>Zn(2+)</name>
        <dbReference type="ChEBI" id="CHEBI:29105"/>
    </cofactor>
</comment>
<name>A0A6J7UNC5_9ZZZZ</name>
<dbReference type="Pfam" id="PF11838">
    <property type="entry name" value="ERAP1_C"/>
    <property type="match status" value="1"/>
</dbReference>
<dbReference type="AlphaFoldDB" id="A0A6J7UNC5"/>
<evidence type="ECO:0000313" key="12">
    <source>
        <dbReference type="EMBL" id="CAB5067503.1"/>
    </source>
</evidence>
<keyword evidence="3" id="KW-0031">Aminopeptidase</keyword>